<keyword evidence="3" id="KW-1185">Reference proteome</keyword>
<dbReference type="PANTHER" id="PTHR39184">
    <property type="match status" value="1"/>
</dbReference>
<gene>
    <name evidence="2" type="ORF">M0L20_29545</name>
</gene>
<accession>A0ABT0HVB1</accession>
<evidence type="ECO:0000259" key="1">
    <source>
        <dbReference type="Pfam" id="PF17288"/>
    </source>
</evidence>
<dbReference type="Gene3D" id="3.30.420.280">
    <property type="match status" value="1"/>
</dbReference>
<dbReference type="EMBL" id="JALPRF010000015">
    <property type="protein sequence ID" value="MCK8496047.1"/>
    <property type="molecule type" value="Genomic_DNA"/>
</dbReference>
<dbReference type="InterPro" id="IPR052380">
    <property type="entry name" value="Viral_DNA_packaging_terminase"/>
</dbReference>
<feature type="domain" description="Phage terminase large subunit C-terminal" evidence="1">
    <location>
        <begin position="318"/>
        <end position="465"/>
    </location>
</feature>
<proteinExistence type="predicted"/>
<evidence type="ECO:0000313" key="2">
    <source>
        <dbReference type="EMBL" id="MCK8496047.1"/>
    </source>
</evidence>
<name>A0ABT0HVB1_9BACT</name>
<sequence length="492" mass="56446">MQPLTLELIQLEQIKREKARRHFGRFVPQLKPDYQMTWFHEVICDRLQRFAAGDIKKLMVFMPPQHGKSELSTRSLPAYLFGVNPDLRVAVLSYSASKAKEFNREIQQRIVSPRYQALFPHVRLASAKDEAVTRTTERFDIVGYGGSLKTVGRQGPLTGDPVDIAILDDLLKDRLEAQSMTIRENTWNWLVDVVETRFHNHSQLLYVTTRWDEDDPAARFLKRDNYFSPSNPKGWEVISFPALKTADIVPYDYRGIDEALWPERHSQERMEAIRKDSPISFNSLYQQDPRPSSEALIYPDWIEVDDFPHCDVNFYGLDFGYSNDPTALVRIGINGRDMYLDELIYERGLTNLDILQRAHVVGLKKSEEVIADSAEPKSIEEISRGATTQAGEWLSGLNISACTKGAGSIIAGIQKLSEYTVHYTKRSINLRQEIRKYQWIMAGGLATNTPIDSYNHALDAVRSAVYTKYDSPKRGGVRLHTIPMQKRRRLDY</sequence>
<dbReference type="Proteomes" id="UP001202180">
    <property type="component" value="Unassembled WGS sequence"/>
</dbReference>
<dbReference type="PANTHER" id="PTHR39184:SF1">
    <property type="entry name" value="PBSX PHAGE TERMINASE LARGE SUBUNIT"/>
    <property type="match status" value="1"/>
</dbReference>
<evidence type="ECO:0000313" key="3">
    <source>
        <dbReference type="Proteomes" id="UP001202180"/>
    </source>
</evidence>
<organism evidence="2 3">
    <name type="scientific">Spirosoma liriopis</name>
    <dbReference type="NCBI Taxonomy" id="2937440"/>
    <lineage>
        <taxon>Bacteria</taxon>
        <taxon>Pseudomonadati</taxon>
        <taxon>Bacteroidota</taxon>
        <taxon>Cytophagia</taxon>
        <taxon>Cytophagales</taxon>
        <taxon>Cytophagaceae</taxon>
        <taxon>Spirosoma</taxon>
    </lineage>
</organism>
<dbReference type="RefSeq" id="WP_248480903.1">
    <property type="nucleotide sequence ID" value="NZ_JALPRF010000015.1"/>
</dbReference>
<dbReference type="Pfam" id="PF17288">
    <property type="entry name" value="Terminase_3C"/>
    <property type="match status" value="1"/>
</dbReference>
<comment type="caution">
    <text evidence="2">The sequence shown here is derived from an EMBL/GenBank/DDBJ whole genome shotgun (WGS) entry which is preliminary data.</text>
</comment>
<protein>
    <recommendedName>
        <fullName evidence="1">Phage terminase large subunit C-terminal domain-containing protein</fullName>
    </recommendedName>
</protein>
<dbReference type="InterPro" id="IPR035413">
    <property type="entry name" value="Terminase_L_C"/>
</dbReference>
<reference evidence="2 3" key="1">
    <citation type="submission" date="2022-04" db="EMBL/GenBank/DDBJ databases">
        <title>Spirosoma sp. strain RP8 genome sequencing and assembly.</title>
        <authorList>
            <person name="Jung Y."/>
        </authorList>
    </citation>
    <scope>NUCLEOTIDE SEQUENCE [LARGE SCALE GENOMIC DNA]</scope>
    <source>
        <strain evidence="2 3">RP8</strain>
    </source>
</reference>